<evidence type="ECO:0000256" key="2">
    <source>
        <dbReference type="ARBA" id="ARBA00022540"/>
    </source>
</evidence>
<evidence type="ECO:0000256" key="4">
    <source>
        <dbReference type="NCBIfam" id="TIGR00168"/>
    </source>
</evidence>
<reference evidence="7" key="2">
    <citation type="journal article" date="2021" name="Microbiome">
        <title>Successional dynamics and alternative stable states in a saline activated sludge microbial community over 9 years.</title>
        <authorList>
            <person name="Wang Y."/>
            <person name="Ye J."/>
            <person name="Ju F."/>
            <person name="Liu L."/>
            <person name="Boyd J.A."/>
            <person name="Deng Y."/>
            <person name="Parks D.H."/>
            <person name="Jiang X."/>
            <person name="Yin X."/>
            <person name="Woodcroft B.J."/>
            <person name="Tyson G.W."/>
            <person name="Hugenholtz P."/>
            <person name="Polz M.F."/>
            <person name="Zhang T."/>
        </authorList>
    </citation>
    <scope>NUCLEOTIDE SEQUENCE</scope>
    <source>
        <strain evidence="7">HKST-UBA15</strain>
    </source>
</reference>
<evidence type="ECO:0000259" key="6">
    <source>
        <dbReference type="Pfam" id="PF05198"/>
    </source>
</evidence>
<dbReference type="InterPro" id="IPR036787">
    <property type="entry name" value="T_IF-3_N_sf"/>
</dbReference>
<evidence type="ECO:0000313" key="8">
    <source>
        <dbReference type="Proteomes" id="UP000745577"/>
    </source>
</evidence>
<dbReference type="GO" id="GO:0043022">
    <property type="term" value="F:ribosome binding"/>
    <property type="evidence" value="ECO:0007669"/>
    <property type="project" value="TreeGrafter"/>
</dbReference>
<name>A0A955I8L4_9BACT</name>
<dbReference type="InterPro" id="IPR036788">
    <property type="entry name" value="T_IF-3_C_sf"/>
</dbReference>
<feature type="domain" description="Translation initiation factor 3 N-terminal" evidence="6">
    <location>
        <begin position="1"/>
        <end position="70"/>
    </location>
</feature>
<comment type="similarity">
    <text evidence="1">Belongs to the IF-3 family.</text>
</comment>
<sequence length="172" mass="19647">MNEQIKSPELLVIDEEGESLGVISLAQALDIARERELDLIEVASKAKPPVGKIMSWSKFKYQQEKKRKENKGKGVEIKEMWFKSFIGDGDLAHKLTKVEEFLAKKHPVKITIKAKGRVAREQLESVLKKVLTNLEGKIEYDQPAKFYGRDLSLIVRPVKKTINNDEKQTKNT</sequence>
<dbReference type="AlphaFoldDB" id="A0A955I8L4"/>
<dbReference type="InterPro" id="IPR001288">
    <property type="entry name" value="Translation_initiation_fac_3"/>
</dbReference>
<dbReference type="PANTHER" id="PTHR10938">
    <property type="entry name" value="TRANSLATION INITIATION FACTOR IF-3"/>
    <property type="match status" value="1"/>
</dbReference>
<dbReference type="NCBIfam" id="TIGR00168">
    <property type="entry name" value="infC"/>
    <property type="match status" value="1"/>
</dbReference>
<dbReference type="GO" id="GO:0003743">
    <property type="term" value="F:translation initiation factor activity"/>
    <property type="evidence" value="ECO:0007669"/>
    <property type="project" value="UniProtKB-UniRule"/>
</dbReference>
<keyword evidence="3" id="KW-0648">Protein biosynthesis</keyword>
<dbReference type="Pfam" id="PF00707">
    <property type="entry name" value="IF3_C"/>
    <property type="match status" value="1"/>
</dbReference>
<dbReference type="SUPFAM" id="SSF54364">
    <property type="entry name" value="Translation initiation factor IF3, N-terminal domain"/>
    <property type="match status" value="1"/>
</dbReference>
<dbReference type="GO" id="GO:0032790">
    <property type="term" value="P:ribosome disassembly"/>
    <property type="evidence" value="ECO:0007669"/>
    <property type="project" value="TreeGrafter"/>
</dbReference>
<evidence type="ECO:0000256" key="1">
    <source>
        <dbReference type="ARBA" id="ARBA00005439"/>
    </source>
</evidence>
<protein>
    <recommendedName>
        <fullName evidence="4">Translation initiation factor IF-3</fullName>
    </recommendedName>
</protein>
<dbReference type="Gene3D" id="3.10.20.80">
    <property type="entry name" value="Translation initiation factor 3 (IF-3), N-terminal domain"/>
    <property type="match status" value="1"/>
</dbReference>
<dbReference type="PANTHER" id="PTHR10938:SF0">
    <property type="entry name" value="TRANSLATION INITIATION FACTOR IF-3, MITOCHONDRIAL"/>
    <property type="match status" value="1"/>
</dbReference>
<accession>A0A955I8L4</accession>
<dbReference type="SUPFAM" id="SSF55200">
    <property type="entry name" value="Translation initiation factor IF3, C-terminal domain"/>
    <property type="match status" value="1"/>
</dbReference>
<dbReference type="GO" id="GO:0005737">
    <property type="term" value="C:cytoplasm"/>
    <property type="evidence" value="ECO:0007669"/>
    <property type="project" value="UniProtKB-ARBA"/>
</dbReference>
<evidence type="ECO:0000313" key="7">
    <source>
        <dbReference type="EMBL" id="MCA9379899.1"/>
    </source>
</evidence>
<keyword evidence="2 7" id="KW-0396">Initiation factor</keyword>
<reference evidence="7" key="1">
    <citation type="submission" date="2020-04" db="EMBL/GenBank/DDBJ databases">
        <authorList>
            <person name="Zhang T."/>
        </authorList>
    </citation>
    <scope>NUCLEOTIDE SEQUENCE</scope>
    <source>
        <strain evidence="7">HKST-UBA15</strain>
    </source>
</reference>
<dbReference type="Gene3D" id="3.30.110.10">
    <property type="entry name" value="Translation initiation factor 3 (IF-3), C-terminal domain"/>
    <property type="match status" value="1"/>
</dbReference>
<evidence type="ECO:0000259" key="5">
    <source>
        <dbReference type="Pfam" id="PF00707"/>
    </source>
</evidence>
<gene>
    <name evidence="7" type="primary">infC</name>
    <name evidence="7" type="ORF">KC675_01840</name>
</gene>
<dbReference type="EMBL" id="JAGQLL010000016">
    <property type="protein sequence ID" value="MCA9379899.1"/>
    <property type="molecule type" value="Genomic_DNA"/>
</dbReference>
<feature type="domain" description="Translation initiation factor 3 C-terminal" evidence="5">
    <location>
        <begin position="75"/>
        <end position="157"/>
    </location>
</feature>
<evidence type="ECO:0000256" key="3">
    <source>
        <dbReference type="ARBA" id="ARBA00022917"/>
    </source>
</evidence>
<organism evidence="7 8">
    <name type="scientific">Candidatus Dojkabacteria bacterium</name>
    <dbReference type="NCBI Taxonomy" id="2099670"/>
    <lineage>
        <taxon>Bacteria</taxon>
        <taxon>Candidatus Dojkabacteria</taxon>
    </lineage>
</organism>
<proteinExistence type="inferred from homology"/>
<dbReference type="InterPro" id="IPR019815">
    <property type="entry name" value="Translation_initiation_fac_3_C"/>
</dbReference>
<dbReference type="Pfam" id="PF05198">
    <property type="entry name" value="IF3_N"/>
    <property type="match status" value="1"/>
</dbReference>
<dbReference type="Proteomes" id="UP000745577">
    <property type="component" value="Unassembled WGS sequence"/>
</dbReference>
<comment type="caution">
    <text evidence="7">The sequence shown here is derived from an EMBL/GenBank/DDBJ whole genome shotgun (WGS) entry which is preliminary data.</text>
</comment>
<dbReference type="InterPro" id="IPR019814">
    <property type="entry name" value="Translation_initiation_fac_3_N"/>
</dbReference>